<gene>
    <name evidence="2" type="ORF">PHET_05072</name>
</gene>
<organism evidence="2 3">
    <name type="scientific">Paragonimus heterotremus</name>
    <dbReference type="NCBI Taxonomy" id="100268"/>
    <lineage>
        <taxon>Eukaryota</taxon>
        <taxon>Metazoa</taxon>
        <taxon>Spiralia</taxon>
        <taxon>Lophotrochozoa</taxon>
        <taxon>Platyhelminthes</taxon>
        <taxon>Trematoda</taxon>
        <taxon>Digenea</taxon>
        <taxon>Plagiorchiida</taxon>
        <taxon>Troglotremata</taxon>
        <taxon>Troglotrematidae</taxon>
        <taxon>Paragonimus</taxon>
    </lineage>
</organism>
<dbReference type="AlphaFoldDB" id="A0A8J4TGH6"/>
<dbReference type="Pfam" id="PF24179">
    <property type="entry name" value="NTE_Ploop"/>
    <property type="match status" value="1"/>
</dbReference>
<dbReference type="Proteomes" id="UP000748531">
    <property type="component" value="Unassembled WGS sequence"/>
</dbReference>
<dbReference type="EMBL" id="LUCH01002908">
    <property type="protein sequence ID" value="KAF5400801.1"/>
    <property type="molecule type" value="Genomic_DNA"/>
</dbReference>
<dbReference type="OrthoDB" id="10632579at2759"/>
<sequence length="130" mass="14071">DSEVAQIPAFLLQHLKRKVPEVLNRIIRLLSGRLLGNITASGHGSMPSGLGLSSSRMSDSIEYDSKTDPTVRQLTKSTMSNLRTIAILPTTSSINAEAFALELQHSLSLIGSSVRLTSRRSLNFTGAFAF</sequence>
<accession>A0A8J4TGH6</accession>
<protein>
    <recommendedName>
        <fullName evidence="1">Lysophospholipase NTE1-like P-loop domain-containing protein</fullName>
    </recommendedName>
</protein>
<evidence type="ECO:0000313" key="2">
    <source>
        <dbReference type="EMBL" id="KAF5400801.1"/>
    </source>
</evidence>
<evidence type="ECO:0000259" key="1">
    <source>
        <dbReference type="Pfam" id="PF24179"/>
    </source>
</evidence>
<feature type="domain" description="Lysophospholipase NTE1-like P-loop" evidence="1">
    <location>
        <begin position="81"/>
        <end position="129"/>
    </location>
</feature>
<proteinExistence type="predicted"/>
<feature type="non-terminal residue" evidence="2">
    <location>
        <position position="1"/>
    </location>
</feature>
<keyword evidence="3" id="KW-1185">Reference proteome</keyword>
<evidence type="ECO:0000313" key="3">
    <source>
        <dbReference type="Proteomes" id="UP000748531"/>
    </source>
</evidence>
<reference evidence="2" key="1">
    <citation type="submission" date="2019-05" db="EMBL/GenBank/DDBJ databases">
        <title>Annotation for the trematode Paragonimus heterotremus.</title>
        <authorList>
            <person name="Choi Y.-J."/>
        </authorList>
    </citation>
    <scope>NUCLEOTIDE SEQUENCE</scope>
    <source>
        <strain evidence="2">LC</strain>
    </source>
</reference>
<dbReference type="InterPro" id="IPR056556">
    <property type="entry name" value="NTE1_P-loop_dom"/>
</dbReference>
<comment type="caution">
    <text evidence="2">The sequence shown here is derived from an EMBL/GenBank/DDBJ whole genome shotgun (WGS) entry which is preliminary data.</text>
</comment>
<name>A0A8J4TGH6_9TREM</name>